<dbReference type="STRING" id="1963862.B4O97_09595"/>
<reference evidence="2 3" key="1">
    <citation type="submission" date="2017-03" db="EMBL/GenBank/DDBJ databases">
        <title>Draft Genome sequence of Marispirochaeta sp. strain JC444.</title>
        <authorList>
            <person name="Shivani Y."/>
            <person name="Subhash Y."/>
            <person name="Sasikala C."/>
            <person name="Ramana C."/>
        </authorList>
    </citation>
    <scope>NUCLEOTIDE SEQUENCE [LARGE SCALE GENOMIC DNA]</scope>
    <source>
        <strain evidence="2 3">JC444</strain>
    </source>
</reference>
<dbReference type="Pfam" id="PF09861">
    <property type="entry name" value="Lar_N"/>
    <property type="match status" value="1"/>
</dbReference>
<evidence type="ECO:0000259" key="1">
    <source>
        <dbReference type="Pfam" id="PF09861"/>
    </source>
</evidence>
<dbReference type="GO" id="GO:0050043">
    <property type="term" value="F:lactate racemase activity"/>
    <property type="evidence" value="ECO:0007669"/>
    <property type="project" value="InterPro"/>
</dbReference>
<dbReference type="EMBL" id="MWQY01000009">
    <property type="protein sequence ID" value="ORC35414.1"/>
    <property type="molecule type" value="Genomic_DNA"/>
</dbReference>
<dbReference type="OrthoDB" id="9788398at2"/>
<keyword evidence="3" id="KW-1185">Reference proteome</keyword>
<dbReference type="RefSeq" id="WP_083050377.1">
    <property type="nucleotide sequence ID" value="NZ_MWQY01000009.1"/>
</dbReference>
<evidence type="ECO:0000313" key="2">
    <source>
        <dbReference type="EMBL" id="ORC35414.1"/>
    </source>
</evidence>
<name>A0A1Y1RZG1_9SPIO</name>
<dbReference type="InterPro" id="IPR018657">
    <property type="entry name" value="LarA-like_N"/>
</dbReference>
<feature type="domain" description="LarA-like N-terminal" evidence="1">
    <location>
        <begin position="40"/>
        <end position="190"/>
    </location>
</feature>
<sequence length="422" mass="46088">MSIIQSLLNQVPLPRMVRVRQHFERPVLSDPVGEFLSRFRSSSLLEKITRGMSIAIAVGSRGISNQPAIVKALVSELKSAGAEPFIVPAMGSHGGAVAEGQKAMLEGMGFTEEYLGVPIRATMETICLGDAGPDLPAYIDRYAHEADGIVIVNRIKPHVAFRGPYESGLAKMITIGLGKQRGAEVCHNLGFGKMAEHIPVIAARILEASNILFAVALLENAYHETCQVEPIDAEEILKKEPALQERAKELAPRLAFDELEVLIMDEIGKDISGTGFDTNVVGRYHTPYVTGGPRIARVAVLDITDVSHGNGNGLGIVDFTTLRAFNKFRFDQTYPNSLTSTVPASVKIPMVLENDRQVFQAAIRTCNLSRKEDARVVRIKNTISMDEIEISENLLPSARENPLLEIVSAPCELSFDEEGNLF</sequence>
<comment type="caution">
    <text evidence="2">The sequence shown here is derived from an EMBL/GenBank/DDBJ whole genome shotgun (WGS) entry which is preliminary data.</text>
</comment>
<dbReference type="Gene3D" id="3.40.50.11440">
    <property type="match status" value="1"/>
</dbReference>
<evidence type="ECO:0000313" key="3">
    <source>
        <dbReference type="Proteomes" id="UP000192343"/>
    </source>
</evidence>
<dbReference type="Proteomes" id="UP000192343">
    <property type="component" value="Unassembled WGS sequence"/>
</dbReference>
<accession>A0A1Y1RZG1</accession>
<proteinExistence type="predicted"/>
<organism evidence="2 3">
    <name type="scientific">Marispirochaeta aestuarii</name>
    <dbReference type="NCBI Taxonomy" id="1963862"/>
    <lineage>
        <taxon>Bacteria</taxon>
        <taxon>Pseudomonadati</taxon>
        <taxon>Spirochaetota</taxon>
        <taxon>Spirochaetia</taxon>
        <taxon>Spirochaetales</taxon>
        <taxon>Spirochaetaceae</taxon>
        <taxon>Marispirochaeta</taxon>
    </lineage>
</organism>
<protein>
    <recommendedName>
        <fullName evidence="1">LarA-like N-terminal domain-containing protein</fullName>
    </recommendedName>
</protein>
<dbReference type="AlphaFoldDB" id="A0A1Y1RZG1"/>
<gene>
    <name evidence="2" type="ORF">B4O97_09595</name>
</gene>